<keyword evidence="3" id="KW-1185">Reference proteome</keyword>
<evidence type="ECO:0000256" key="1">
    <source>
        <dbReference type="SAM" id="SignalP"/>
    </source>
</evidence>
<dbReference type="EMBL" id="JASBNA010000008">
    <property type="protein sequence ID" value="KAK7689626.1"/>
    <property type="molecule type" value="Genomic_DNA"/>
</dbReference>
<feature type="chain" id="PRO_5043553021" description="Glycoside hydrolase family 71 protein" evidence="1">
    <location>
        <begin position="27"/>
        <end position="484"/>
    </location>
</feature>
<dbReference type="AlphaFoldDB" id="A0AAW0GJG5"/>
<protein>
    <recommendedName>
        <fullName evidence="4">Glycoside hydrolase family 71 protein</fullName>
    </recommendedName>
</protein>
<accession>A0AAW0GJG5</accession>
<name>A0AAW0GJG5_9APHY</name>
<comment type="caution">
    <text evidence="2">The sequence shown here is derived from an EMBL/GenBank/DDBJ whole genome shotgun (WGS) entry which is preliminary data.</text>
</comment>
<keyword evidence="1" id="KW-0732">Signal</keyword>
<evidence type="ECO:0008006" key="4">
    <source>
        <dbReference type="Google" id="ProtNLM"/>
    </source>
</evidence>
<dbReference type="Gene3D" id="3.20.20.80">
    <property type="entry name" value="Glycosidases"/>
    <property type="match status" value="1"/>
</dbReference>
<proteinExistence type="predicted"/>
<dbReference type="GO" id="GO:0051118">
    <property type="term" value="F:glucan endo-1,3-alpha-glucosidase activity"/>
    <property type="evidence" value="ECO:0007669"/>
    <property type="project" value="InterPro"/>
</dbReference>
<dbReference type="Pfam" id="PF03659">
    <property type="entry name" value="Glyco_hydro_71"/>
    <property type="match status" value="1"/>
</dbReference>
<sequence length="484" mass="54098">MTLAMPFAFLCQLLLLAAVHVTSSNAQEHLVFAHHVVGFTFNYTQQDWANDIQLAMSKGIDGFALNAGHEDWQPTQVSNAYQAALNFTDFKLFLSFDMSSFPCSNVSDGDPLRQMINGYAKHPNQVQVDNKMLISTFIGDNCTFGAETVDQGWLNTVKNNVSATYFLPNFNAPPETMGTFTSIDGIFNWNAAWPESASPAQSDITLFSATNTNVTFDPDQRYIDRLGERRYMAGVSPWFFTHYGAPLNKNWIYRADDWLFIQRWQLLVENRDKVAFAQIISWNDYSESHYVGPFEGTPPDGTNWVSGFDHTPWLDLQEYYITAFKTGSYPDVTDDRIYLWGRLYPANMTISNDPIGIPDNWQWASDVAWGVALLGQPGTLHLTCADSTTDIPVNAGQNLIQMPLNQSCGITAELTRGKKKVKVLDYTPLGFNFTTNTPNQYNFNAFVAASPAGAGVKSSAMLTRVASSWQFLFTLSVVLSVFLS</sequence>
<organism evidence="2 3">
    <name type="scientific">Cerrena zonata</name>
    <dbReference type="NCBI Taxonomy" id="2478898"/>
    <lineage>
        <taxon>Eukaryota</taxon>
        <taxon>Fungi</taxon>
        <taxon>Dikarya</taxon>
        <taxon>Basidiomycota</taxon>
        <taxon>Agaricomycotina</taxon>
        <taxon>Agaricomycetes</taxon>
        <taxon>Polyporales</taxon>
        <taxon>Cerrenaceae</taxon>
        <taxon>Cerrena</taxon>
    </lineage>
</organism>
<dbReference type="CDD" id="cd11577">
    <property type="entry name" value="GH71"/>
    <property type="match status" value="1"/>
</dbReference>
<reference evidence="2 3" key="1">
    <citation type="submission" date="2022-09" db="EMBL/GenBank/DDBJ databases">
        <authorList>
            <person name="Palmer J.M."/>
        </authorList>
    </citation>
    <scope>NUCLEOTIDE SEQUENCE [LARGE SCALE GENOMIC DNA]</scope>
    <source>
        <strain evidence="2 3">DSM 7382</strain>
    </source>
</reference>
<feature type="signal peptide" evidence="1">
    <location>
        <begin position="1"/>
        <end position="26"/>
    </location>
</feature>
<gene>
    <name evidence="2" type="ORF">QCA50_007419</name>
</gene>
<dbReference type="Proteomes" id="UP001385951">
    <property type="component" value="Unassembled WGS sequence"/>
</dbReference>
<evidence type="ECO:0000313" key="3">
    <source>
        <dbReference type="Proteomes" id="UP001385951"/>
    </source>
</evidence>
<evidence type="ECO:0000313" key="2">
    <source>
        <dbReference type="EMBL" id="KAK7689626.1"/>
    </source>
</evidence>
<dbReference type="InterPro" id="IPR005197">
    <property type="entry name" value="Glyco_hydro_71"/>
</dbReference>